<dbReference type="EMBL" id="JAZHPM010000024">
    <property type="protein sequence ID" value="MEF2292972.1"/>
    <property type="molecule type" value="Genomic_DNA"/>
</dbReference>
<dbReference type="Proteomes" id="UP001356080">
    <property type="component" value="Unassembled WGS sequence"/>
</dbReference>
<dbReference type="EMBL" id="CP018622">
    <property type="protein sequence ID" value="AUJ26654.1"/>
    <property type="molecule type" value="Genomic_DNA"/>
</dbReference>
<dbReference type="RefSeq" id="WP_257790349.1">
    <property type="nucleotide sequence ID" value="NZ_CP018622.1"/>
</dbReference>
<gene>
    <name evidence="1" type="ORF">A21D_03620</name>
    <name evidence="2" type="ORF">V2W34_13305</name>
</gene>
<evidence type="ECO:0000313" key="1">
    <source>
        <dbReference type="EMBL" id="AUJ26654.1"/>
    </source>
</evidence>
<evidence type="ECO:0000313" key="3">
    <source>
        <dbReference type="Proteomes" id="UP000234237"/>
    </source>
</evidence>
<reference evidence="3" key="2">
    <citation type="submission" date="2016-11" db="EMBL/GenBank/DDBJ databases">
        <title>Complete genome sequence of Virgibacillus pantothenticus 21D, a halophilic bacterium isolated from the deep hypersaline anoxic basin Discovery in the Mediterranean Sea.</title>
        <authorList>
            <person name="Zeaiter Z."/>
            <person name="Booth J.M."/>
            <person name="Prosdocimi E.M."/>
            <person name="Mapelli F."/>
            <person name="Fusi M."/>
            <person name="Daffonchio D."/>
            <person name="Borin S."/>
            <person name="Crotti E."/>
        </authorList>
    </citation>
    <scope>NUCLEOTIDE SEQUENCE [LARGE SCALE GENOMIC DNA]</scope>
    <source>
        <strain evidence="3">21D</strain>
    </source>
</reference>
<reference evidence="1" key="1">
    <citation type="submission" date="2016-11" db="EMBL/GenBank/DDBJ databases">
        <title>Complete genome sequence of Virgibacillus dokdonensis 21D, a halophilic bacterium isolated from the deep hypersaline anoxic basin Discovery in the Mediterranean Sea.</title>
        <authorList>
            <person name="Zeaiter Z."/>
            <person name="Booth J.M."/>
            <person name="Prosdocimi E.M."/>
            <person name="Mapelli F."/>
            <person name="Fusi M."/>
            <person name="Daffonchio D."/>
            <person name="Borin S."/>
            <person name="Crotti E."/>
        </authorList>
    </citation>
    <scope>NUCLEOTIDE SEQUENCE</scope>
    <source>
        <strain evidence="1">21D</strain>
    </source>
</reference>
<dbReference type="KEGG" id="vpn:A21D_03620"/>
<dbReference type="Proteomes" id="UP000234237">
    <property type="component" value="Chromosome"/>
</dbReference>
<dbReference type="AlphaFoldDB" id="A0A2K9J4M6"/>
<organism evidence="1 3">
    <name type="scientific">Virgibacillus dokdonensis</name>
    <dbReference type="NCBI Taxonomy" id="302167"/>
    <lineage>
        <taxon>Bacteria</taxon>
        <taxon>Bacillati</taxon>
        <taxon>Bacillota</taxon>
        <taxon>Bacilli</taxon>
        <taxon>Bacillales</taxon>
        <taxon>Bacillaceae</taxon>
        <taxon>Virgibacillus</taxon>
    </lineage>
</organism>
<keyword evidence="4" id="KW-1185">Reference proteome</keyword>
<reference evidence="2 4" key="3">
    <citation type="submission" date="2024-01" db="EMBL/GenBank/DDBJ databases">
        <title>Survival strategy associated with biotechnological potential of Virgibacillus dokdonensis T4.6 isolated from salt-fermented shrimp paste.</title>
        <authorList>
            <person name="Doan T.V."/>
            <person name="Quach N.T."/>
            <person name="Phi Q.-T."/>
        </authorList>
    </citation>
    <scope>NUCLEOTIDE SEQUENCE [LARGE SCALE GENOMIC DNA]</scope>
    <source>
        <strain evidence="2 4">T4.6</strain>
    </source>
</reference>
<protein>
    <submittedName>
        <fullName evidence="1">Uncharacterized protein</fullName>
    </submittedName>
</protein>
<evidence type="ECO:0000313" key="2">
    <source>
        <dbReference type="EMBL" id="MEF2292972.1"/>
    </source>
</evidence>
<sequence length="43" mass="4960">MYVQTMLPNMEDFMSIAGLLPTEECLFDALLYIKPQHDAILDK</sequence>
<evidence type="ECO:0000313" key="4">
    <source>
        <dbReference type="Proteomes" id="UP001356080"/>
    </source>
</evidence>
<accession>A0A2K9J4M6</accession>
<proteinExistence type="predicted"/>
<name>A0A2K9J4M6_9BACI</name>